<dbReference type="AlphaFoldDB" id="A0A9D4I4J0"/>
<dbReference type="EMBL" id="JAIWYP010000010">
    <property type="protein sequence ID" value="KAH3749876.1"/>
    <property type="molecule type" value="Genomic_DNA"/>
</dbReference>
<dbReference type="Proteomes" id="UP000828390">
    <property type="component" value="Unassembled WGS sequence"/>
</dbReference>
<accession>A0A9D4I4J0</accession>
<reference evidence="1" key="1">
    <citation type="journal article" date="2019" name="bioRxiv">
        <title>The Genome of the Zebra Mussel, Dreissena polymorpha: A Resource for Invasive Species Research.</title>
        <authorList>
            <person name="McCartney M.A."/>
            <person name="Auch B."/>
            <person name="Kono T."/>
            <person name="Mallez S."/>
            <person name="Zhang Y."/>
            <person name="Obille A."/>
            <person name="Becker A."/>
            <person name="Abrahante J.E."/>
            <person name="Garbe J."/>
            <person name="Badalamenti J.P."/>
            <person name="Herman A."/>
            <person name="Mangelson H."/>
            <person name="Liachko I."/>
            <person name="Sullivan S."/>
            <person name="Sone E.D."/>
            <person name="Koren S."/>
            <person name="Silverstein K.A.T."/>
            <person name="Beckman K.B."/>
            <person name="Gohl D.M."/>
        </authorList>
    </citation>
    <scope>NUCLEOTIDE SEQUENCE</scope>
    <source>
        <strain evidence="1">Duluth1</strain>
        <tissue evidence="1">Whole animal</tissue>
    </source>
</reference>
<evidence type="ECO:0000313" key="2">
    <source>
        <dbReference type="Proteomes" id="UP000828390"/>
    </source>
</evidence>
<keyword evidence="2" id="KW-1185">Reference proteome</keyword>
<protein>
    <submittedName>
        <fullName evidence="1">Uncharacterized protein</fullName>
    </submittedName>
</protein>
<organism evidence="1 2">
    <name type="scientific">Dreissena polymorpha</name>
    <name type="common">Zebra mussel</name>
    <name type="synonym">Mytilus polymorpha</name>
    <dbReference type="NCBI Taxonomy" id="45954"/>
    <lineage>
        <taxon>Eukaryota</taxon>
        <taxon>Metazoa</taxon>
        <taxon>Spiralia</taxon>
        <taxon>Lophotrochozoa</taxon>
        <taxon>Mollusca</taxon>
        <taxon>Bivalvia</taxon>
        <taxon>Autobranchia</taxon>
        <taxon>Heteroconchia</taxon>
        <taxon>Euheterodonta</taxon>
        <taxon>Imparidentia</taxon>
        <taxon>Neoheterodontei</taxon>
        <taxon>Myida</taxon>
        <taxon>Dreissenoidea</taxon>
        <taxon>Dreissenidae</taxon>
        <taxon>Dreissena</taxon>
    </lineage>
</organism>
<proteinExistence type="predicted"/>
<name>A0A9D4I4J0_DREPO</name>
<comment type="caution">
    <text evidence="1">The sequence shown here is derived from an EMBL/GenBank/DDBJ whole genome shotgun (WGS) entry which is preliminary data.</text>
</comment>
<sequence>MVTKSTSPACTNIASSHWIRMETSSPPLLTLNCEITNTIIQVDNDGKKKLATLARHQEG</sequence>
<evidence type="ECO:0000313" key="1">
    <source>
        <dbReference type="EMBL" id="KAH3749876.1"/>
    </source>
</evidence>
<reference evidence="1" key="2">
    <citation type="submission" date="2020-11" db="EMBL/GenBank/DDBJ databases">
        <authorList>
            <person name="McCartney M.A."/>
            <person name="Auch B."/>
            <person name="Kono T."/>
            <person name="Mallez S."/>
            <person name="Becker A."/>
            <person name="Gohl D.M."/>
            <person name="Silverstein K.A.T."/>
            <person name="Koren S."/>
            <person name="Bechman K.B."/>
            <person name="Herman A."/>
            <person name="Abrahante J.E."/>
            <person name="Garbe J."/>
        </authorList>
    </citation>
    <scope>NUCLEOTIDE SEQUENCE</scope>
    <source>
        <strain evidence="1">Duluth1</strain>
        <tissue evidence="1">Whole animal</tissue>
    </source>
</reference>
<gene>
    <name evidence="1" type="ORF">DPMN_184391</name>
</gene>